<reference evidence="6" key="1">
    <citation type="submission" date="2020-07" db="EMBL/GenBank/DDBJ databases">
        <title>Huge and variable diversity of episymbiotic CPR bacteria and DPANN archaea in groundwater ecosystems.</title>
        <authorList>
            <person name="He C.Y."/>
            <person name="Keren R."/>
            <person name="Whittaker M."/>
            <person name="Farag I.F."/>
            <person name="Doudna J."/>
            <person name="Cate J.H.D."/>
            <person name="Banfield J.F."/>
        </authorList>
    </citation>
    <scope>NUCLEOTIDE SEQUENCE</scope>
    <source>
        <strain evidence="6">NC_groundwater_17_Pr7_B-0.1um_64_12</strain>
    </source>
</reference>
<dbReference type="PANTHER" id="PTHR13799">
    <property type="entry name" value="NGG1 INTERACTING FACTOR 3"/>
    <property type="match status" value="1"/>
</dbReference>
<dbReference type="GO" id="GO:0046872">
    <property type="term" value="F:metal ion binding"/>
    <property type="evidence" value="ECO:0007669"/>
    <property type="project" value="UniProtKB-UniRule"/>
</dbReference>
<feature type="binding site" evidence="5">
    <location>
        <position position="65"/>
    </location>
    <ligand>
        <name>a divalent metal cation</name>
        <dbReference type="ChEBI" id="CHEBI:60240"/>
        <label>1</label>
    </ligand>
</feature>
<dbReference type="EMBL" id="JACOSL010000006">
    <property type="protein sequence ID" value="MBI1755671.1"/>
    <property type="molecule type" value="Genomic_DNA"/>
</dbReference>
<comment type="similarity">
    <text evidence="1 4">Belongs to the GTP cyclohydrolase I type 2/NIF3 family.</text>
</comment>
<dbReference type="InterPro" id="IPR002678">
    <property type="entry name" value="DUF34/NIF3"/>
</dbReference>
<dbReference type="InterPro" id="IPR015867">
    <property type="entry name" value="N-reg_PII/ATP_PRibTrfase_C"/>
</dbReference>
<feature type="binding site" evidence="5">
    <location>
        <position position="328"/>
    </location>
    <ligand>
        <name>a divalent metal cation</name>
        <dbReference type="ChEBI" id="CHEBI:60240"/>
        <label>1</label>
    </ligand>
</feature>
<dbReference type="GO" id="GO:0005737">
    <property type="term" value="C:cytoplasm"/>
    <property type="evidence" value="ECO:0007669"/>
    <property type="project" value="TreeGrafter"/>
</dbReference>
<dbReference type="Pfam" id="PF01784">
    <property type="entry name" value="DUF34_NIF3"/>
    <property type="match status" value="1"/>
</dbReference>
<evidence type="ECO:0000256" key="5">
    <source>
        <dbReference type="PIRSR" id="PIRSR602678-1"/>
    </source>
</evidence>
<feature type="binding site" evidence="5">
    <location>
        <position position="332"/>
    </location>
    <ligand>
        <name>a divalent metal cation</name>
        <dbReference type="ChEBI" id="CHEBI:60240"/>
        <label>1</label>
    </ligand>
</feature>
<dbReference type="Gene3D" id="3.30.70.120">
    <property type="match status" value="1"/>
</dbReference>
<dbReference type="PANTHER" id="PTHR13799:SF14">
    <property type="entry name" value="GTP CYCLOHYDROLASE 1 TYPE 2 HOMOLOG"/>
    <property type="match status" value="1"/>
</dbReference>
<dbReference type="Gene3D" id="3.40.1390.30">
    <property type="entry name" value="NIF3 (NGG1p interacting factor 3)-like"/>
    <property type="match status" value="1"/>
</dbReference>
<dbReference type="AlphaFoldDB" id="A0A931PVK4"/>
<name>A0A931PVK4_FIMGI</name>
<dbReference type="InterPro" id="IPR017221">
    <property type="entry name" value="DUF34/NIF3_bac"/>
</dbReference>
<dbReference type="NCBIfam" id="TIGR00486">
    <property type="entry name" value="YbgI_SA1388"/>
    <property type="match status" value="1"/>
</dbReference>
<dbReference type="InterPro" id="IPR036069">
    <property type="entry name" value="DUF34/NIF3_sf"/>
</dbReference>
<dbReference type="Proteomes" id="UP000727962">
    <property type="component" value="Unassembled WGS sequence"/>
</dbReference>
<feature type="binding site" evidence="5">
    <location>
        <position position="66"/>
    </location>
    <ligand>
        <name>a divalent metal cation</name>
        <dbReference type="ChEBI" id="CHEBI:60240"/>
        <label>1</label>
    </ligand>
</feature>
<comment type="caution">
    <text evidence="6">The sequence shown here is derived from an EMBL/GenBank/DDBJ whole genome shotgun (WGS) entry which is preliminary data.</text>
</comment>
<dbReference type="SUPFAM" id="SSF102705">
    <property type="entry name" value="NIF3 (NGG1p interacting factor 3)-like"/>
    <property type="match status" value="1"/>
</dbReference>
<accession>A0A931PVK4</accession>
<dbReference type="PIRSF" id="PIRSF037489">
    <property type="entry name" value="UCP037489_NIF3_YqfO"/>
    <property type="match status" value="1"/>
</dbReference>
<keyword evidence="3 4" id="KW-0479">Metal-binding</keyword>
<gene>
    <name evidence="6" type="ORF">HYR64_01010</name>
</gene>
<evidence type="ECO:0000256" key="3">
    <source>
        <dbReference type="ARBA" id="ARBA00022723"/>
    </source>
</evidence>
<evidence type="ECO:0000313" key="6">
    <source>
        <dbReference type="EMBL" id="MBI1755671.1"/>
    </source>
</evidence>
<evidence type="ECO:0000256" key="4">
    <source>
        <dbReference type="PIRNR" id="PIRNR037489"/>
    </source>
</evidence>
<evidence type="ECO:0000313" key="7">
    <source>
        <dbReference type="Proteomes" id="UP000727962"/>
    </source>
</evidence>
<sequence length="366" mass="37740">MAKVDDVLAALGEIAPSGLAFADDPIGLQVGDPGAEVQCAVVALDPSREAAEFATGHRAQLLLTHHPLLFHPTRRLAAGDGPSGLAFHLIQSGIACVAAHTNWDVAHGGINDTLAARLGLTEVNAFGSTPDQAQVKLVAFCPEGAVDGVIEAASQAGAGLIGAYRRCAFLSRGTGTFVPGAVASPTVGQVGRTETVDEVRVEMVLPAARMVEVAAAVRAAHPYEEPAFDFFSLVPPPGHPIGRVGPLSAATTLGEFAKSVERTLATACRTWGAADRRIERVAVVGGAGDDEWPAAREARADVLVTGEVAQHQGLAASQAGFALIEAGHYATEQPGMAALRDAMAKAMPSVEWLLFEPPPGVAGRPL</sequence>
<proteinExistence type="inferred from homology"/>
<protein>
    <recommendedName>
        <fullName evidence="2 4">GTP cyclohydrolase 1 type 2 homolog</fullName>
    </recommendedName>
</protein>
<feature type="binding site" evidence="5">
    <location>
        <position position="104"/>
    </location>
    <ligand>
        <name>a divalent metal cation</name>
        <dbReference type="ChEBI" id="CHEBI:60240"/>
        <label>1</label>
    </ligand>
</feature>
<organism evidence="6 7">
    <name type="scientific">Fimbriimonas ginsengisoli</name>
    <dbReference type="NCBI Taxonomy" id="1005039"/>
    <lineage>
        <taxon>Bacteria</taxon>
        <taxon>Bacillati</taxon>
        <taxon>Armatimonadota</taxon>
        <taxon>Fimbriimonadia</taxon>
        <taxon>Fimbriimonadales</taxon>
        <taxon>Fimbriimonadaceae</taxon>
        <taxon>Fimbriimonas</taxon>
    </lineage>
</organism>
<evidence type="ECO:0000256" key="1">
    <source>
        <dbReference type="ARBA" id="ARBA00006964"/>
    </source>
</evidence>
<dbReference type="FunFam" id="3.40.1390.30:FF:000001">
    <property type="entry name" value="GTP cyclohydrolase 1 type 2"/>
    <property type="match status" value="1"/>
</dbReference>
<evidence type="ECO:0000256" key="2">
    <source>
        <dbReference type="ARBA" id="ARBA00022112"/>
    </source>
</evidence>